<dbReference type="InterPro" id="IPR037051">
    <property type="entry name" value="4-carb_acid_sugar_kinase_N_sf"/>
</dbReference>
<dbReference type="AlphaFoldDB" id="A0A0B4EVM5"/>
<feature type="domain" description="Four-carbon acid sugar kinase N-terminal" evidence="1">
    <location>
        <begin position="5"/>
        <end position="225"/>
    </location>
</feature>
<dbReference type="Pfam" id="PF07005">
    <property type="entry name" value="SBD_N"/>
    <property type="match status" value="1"/>
</dbReference>
<name>A0A0B4EVM5_9FUSO</name>
<sequence>MVKYVIVADDLTGSNATCSLLKKVGLRAASIFQLPKKRIEEMDVISYSTDSRGVTKEEAYERVKRAVNGLKGDEILLYNKRIDSTLRGNIGAEMDAMLEQLEENRIAVVVPSYPDSGRIVVNKIMLVNGILLENSDAGRDPKTPIHTSCVEELIKKQTKYTSHYFNLETIAKEEKSLLQEIQEQGKKNRILIFDAVTNEDIIKIARVVSQSDFKIITVDPGPFTMYYAKELQKKNHLDKKILMVIGSATETTKKQIEYILQQEDIFLEKMNPKKFFWKKSENRKFRE</sequence>
<comment type="caution">
    <text evidence="2">The sequence shown here is derived from an EMBL/GenBank/DDBJ whole genome shotgun (WGS) entry which is preliminary data.</text>
</comment>
<reference evidence="2 3" key="1">
    <citation type="submission" date="2013-08" db="EMBL/GenBank/DDBJ databases">
        <title>An opportunistic ruminal bacterium that causes liver abscesses in cattle.</title>
        <authorList>
            <person name="Benahmed F.H."/>
            <person name="Rasmussen M."/>
            <person name="Harbottle H."/>
            <person name="Soppet D."/>
            <person name="Nagaraja T.G."/>
            <person name="Davidson M."/>
        </authorList>
    </citation>
    <scope>NUCLEOTIDE SEQUENCE [LARGE SCALE GENOMIC DNA]</scope>
    <source>
        <strain evidence="2 3">B35</strain>
    </source>
</reference>
<evidence type="ECO:0000313" key="2">
    <source>
        <dbReference type="EMBL" id="KID48974.1"/>
    </source>
</evidence>
<accession>A0A0B4EVM5</accession>
<organism evidence="2 3">
    <name type="scientific">Fusobacterium necrophorum subsp. funduliforme B35</name>
    <dbReference type="NCBI Taxonomy" id="1226633"/>
    <lineage>
        <taxon>Bacteria</taxon>
        <taxon>Fusobacteriati</taxon>
        <taxon>Fusobacteriota</taxon>
        <taxon>Fusobacteriia</taxon>
        <taxon>Fusobacteriales</taxon>
        <taxon>Fusobacteriaceae</taxon>
        <taxon>Fusobacterium</taxon>
    </lineage>
</organism>
<evidence type="ECO:0000259" key="1">
    <source>
        <dbReference type="Pfam" id="PF07005"/>
    </source>
</evidence>
<dbReference type="PATRIC" id="fig|1226633.4.peg.1562"/>
<dbReference type="InterPro" id="IPR010737">
    <property type="entry name" value="4-carb_acid_sugar_kinase_N"/>
</dbReference>
<evidence type="ECO:0000313" key="3">
    <source>
        <dbReference type="Proteomes" id="UP000031184"/>
    </source>
</evidence>
<protein>
    <recommendedName>
        <fullName evidence="1">Four-carbon acid sugar kinase N-terminal domain-containing protein</fullName>
    </recommendedName>
</protein>
<dbReference type="SUPFAM" id="SSF142764">
    <property type="entry name" value="YgbK-like"/>
    <property type="match status" value="1"/>
</dbReference>
<dbReference type="Proteomes" id="UP000031184">
    <property type="component" value="Unassembled WGS sequence"/>
</dbReference>
<proteinExistence type="predicted"/>
<dbReference type="EMBL" id="AUZI01000019">
    <property type="protein sequence ID" value="KID48974.1"/>
    <property type="molecule type" value="Genomic_DNA"/>
</dbReference>
<dbReference type="Gene3D" id="3.40.50.10840">
    <property type="entry name" value="Putative sugar-binding, N-terminal domain"/>
    <property type="match status" value="1"/>
</dbReference>
<gene>
    <name evidence="2" type="ORF">C095_07755</name>
</gene>